<keyword evidence="1" id="KW-0812">Transmembrane</keyword>
<feature type="transmembrane region" description="Helical" evidence="1">
    <location>
        <begin position="80"/>
        <end position="107"/>
    </location>
</feature>
<evidence type="ECO:0000313" key="2">
    <source>
        <dbReference type="EMBL" id="MBK4736737.1"/>
    </source>
</evidence>
<dbReference type="AlphaFoldDB" id="A0A934W6Y5"/>
<accession>A0A934W6Y5</accession>
<reference evidence="2" key="1">
    <citation type="submission" date="2021-01" db="EMBL/GenBank/DDBJ databases">
        <title>Genome sequence of strain Noviherbaspirillum sp. DKR-6.</title>
        <authorList>
            <person name="Chaudhary D.K."/>
        </authorList>
    </citation>
    <scope>NUCLEOTIDE SEQUENCE</scope>
    <source>
        <strain evidence="2">DKR-6</strain>
    </source>
</reference>
<proteinExistence type="predicted"/>
<dbReference type="RefSeq" id="WP_200594447.1">
    <property type="nucleotide sequence ID" value="NZ_JAEPBG010000008.1"/>
</dbReference>
<feature type="transmembrane region" description="Helical" evidence="1">
    <location>
        <begin position="113"/>
        <end position="140"/>
    </location>
</feature>
<keyword evidence="1" id="KW-1133">Transmembrane helix</keyword>
<dbReference type="EMBL" id="JAEPBG010000008">
    <property type="protein sequence ID" value="MBK4736737.1"/>
    <property type="molecule type" value="Genomic_DNA"/>
</dbReference>
<sequence length="151" mass="16284">MALHGVASLSDISDVSRLIQLAIAPVFLLTAVGSIINVLTSRLARVVDRGRKLDEVDGRAGAQADPVNEPERINLRHRLWLIYLALAFEVCCALFVGLLIAAGFVSAALGANLALAIALMFILAMASFVAGLAVFLREIFLAVQFTRHRMQ</sequence>
<evidence type="ECO:0000313" key="3">
    <source>
        <dbReference type="Proteomes" id="UP000622890"/>
    </source>
</evidence>
<dbReference type="Proteomes" id="UP000622890">
    <property type="component" value="Unassembled WGS sequence"/>
</dbReference>
<dbReference type="InterPro" id="IPR021279">
    <property type="entry name" value="DUF2721"/>
</dbReference>
<keyword evidence="3" id="KW-1185">Reference proteome</keyword>
<dbReference type="Pfam" id="PF11026">
    <property type="entry name" value="DUF2721"/>
    <property type="match status" value="1"/>
</dbReference>
<comment type="caution">
    <text evidence="2">The sequence shown here is derived from an EMBL/GenBank/DDBJ whole genome shotgun (WGS) entry which is preliminary data.</text>
</comment>
<feature type="transmembrane region" description="Helical" evidence="1">
    <location>
        <begin position="18"/>
        <end position="39"/>
    </location>
</feature>
<keyword evidence="1" id="KW-0472">Membrane</keyword>
<protein>
    <submittedName>
        <fullName evidence="2">DUF2721 domain-containing protein</fullName>
    </submittedName>
</protein>
<name>A0A934W6Y5_9BURK</name>
<evidence type="ECO:0000256" key="1">
    <source>
        <dbReference type="SAM" id="Phobius"/>
    </source>
</evidence>
<organism evidence="2 3">
    <name type="scientific">Noviherbaspirillum pedocola</name>
    <dbReference type="NCBI Taxonomy" id="2801341"/>
    <lineage>
        <taxon>Bacteria</taxon>
        <taxon>Pseudomonadati</taxon>
        <taxon>Pseudomonadota</taxon>
        <taxon>Betaproteobacteria</taxon>
        <taxon>Burkholderiales</taxon>
        <taxon>Oxalobacteraceae</taxon>
        <taxon>Noviherbaspirillum</taxon>
    </lineage>
</organism>
<gene>
    <name evidence="2" type="ORF">JJB74_19090</name>
</gene>